<proteinExistence type="predicted"/>
<dbReference type="RefSeq" id="WP_349144432.1">
    <property type="nucleotide sequence ID" value="NZ_JBBMFC010000013.1"/>
</dbReference>
<organism evidence="1 2">
    <name type="scientific">Hominiventricola aquisgranensis</name>
    <dbReference type="NCBI Taxonomy" id="3133164"/>
    <lineage>
        <taxon>Bacteria</taxon>
        <taxon>Bacillati</taxon>
        <taxon>Bacillota</taxon>
        <taxon>Clostridia</taxon>
        <taxon>Lachnospirales</taxon>
        <taxon>Lachnospiraceae</taxon>
        <taxon>Hominiventricola</taxon>
    </lineage>
</organism>
<accession>A0ABV1I256</accession>
<name>A0ABV1I256_9FIRM</name>
<gene>
    <name evidence="1" type="ORF">WMO62_08615</name>
</gene>
<evidence type="ECO:0000313" key="2">
    <source>
        <dbReference type="Proteomes" id="UP001470288"/>
    </source>
</evidence>
<comment type="caution">
    <text evidence="1">The sequence shown here is derived from an EMBL/GenBank/DDBJ whole genome shotgun (WGS) entry which is preliminary data.</text>
</comment>
<evidence type="ECO:0000313" key="1">
    <source>
        <dbReference type="EMBL" id="MEQ2578900.1"/>
    </source>
</evidence>
<sequence length="74" mass="8547">MNEKTYILTQILEDDYGCEERPAGQAVTVLALLTDSEGNETVLRQEDQWLYDLQIEEGDTVVVLKGRLYKRKLK</sequence>
<protein>
    <submittedName>
        <fullName evidence="1">Uncharacterized protein</fullName>
    </submittedName>
</protein>
<reference evidence="1 2" key="1">
    <citation type="submission" date="2024-03" db="EMBL/GenBank/DDBJ databases">
        <title>Human intestinal bacterial collection.</title>
        <authorList>
            <person name="Pauvert C."/>
            <person name="Hitch T.C.A."/>
            <person name="Clavel T."/>
        </authorList>
    </citation>
    <scope>NUCLEOTIDE SEQUENCE [LARGE SCALE GENOMIC DNA]</scope>
    <source>
        <strain evidence="1 2">CLA-AA-H78B</strain>
    </source>
</reference>
<dbReference type="Proteomes" id="UP001470288">
    <property type="component" value="Unassembled WGS sequence"/>
</dbReference>
<keyword evidence="2" id="KW-1185">Reference proteome</keyword>
<dbReference type="EMBL" id="JBBMFC010000013">
    <property type="protein sequence ID" value="MEQ2578900.1"/>
    <property type="molecule type" value="Genomic_DNA"/>
</dbReference>